<name>A6J1V9_RAT</name>
<dbReference type="AlphaFoldDB" id="A6J1V9"/>
<dbReference type="EMBL" id="CH473973">
    <property type="protein sequence ID" value="EDM13899.1"/>
    <property type="molecule type" value="Genomic_DNA"/>
</dbReference>
<accession>A6J1V9</accession>
<reference evidence="1" key="1">
    <citation type="journal article" date="2005" name="Genome Res.">
        <title>Gene and alternative splicing annotation with AIR.</title>
        <authorList>
            <person name="Florea L."/>
            <person name="Di Francesco V."/>
            <person name="Miller J."/>
            <person name="Turner R."/>
            <person name="Yao A."/>
            <person name="Harris M."/>
            <person name="Walenz B."/>
            <person name="Mobarry C."/>
            <person name="Merkulov G.V."/>
            <person name="Charlab R."/>
            <person name="Dew I."/>
            <person name="Deng Z."/>
            <person name="Istrail S."/>
            <person name="Li P."/>
            <person name="Sutton G."/>
        </authorList>
    </citation>
    <scope>NUCLEOTIDE SEQUENCE</scope>
    <source>
        <strain evidence="1">BN</strain>
    </source>
</reference>
<organism evidence="1">
    <name type="scientific">Rattus norvegicus</name>
    <name type="common">Rat</name>
    <dbReference type="NCBI Taxonomy" id="10116"/>
    <lineage>
        <taxon>Eukaryota</taxon>
        <taxon>Metazoa</taxon>
        <taxon>Chordata</taxon>
        <taxon>Craniata</taxon>
        <taxon>Vertebrata</taxon>
        <taxon>Euteleostomi</taxon>
        <taxon>Mammalia</taxon>
        <taxon>Eutheria</taxon>
        <taxon>Euarchontoglires</taxon>
        <taxon>Glires</taxon>
        <taxon>Rodentia</taxon>
        <taxon>Myomorpha</taxon>
        <taxon>Muroidea</taxon>
        <taxon>Muridae</taxon>
        <taxon>Murinae</taxon>
        <taxon>Rattus</taxon>
    </lineage>
</organism>
<sequence>MKESGKPLRSLSQEAVCWTESRLKSFRTVLGRRLQRQWSDQAHWWNTVTGGGSSRPRFSSAVTDNRSTGDQLEVEASLPYLPPMVVKALRRHFVGSCLAPGWNKHSWLPGQHS</sequence>
<reference evidence="1" key="2">
    <citation type="submission" date="2005-07" db="EMBL/GenBank/DDBJ databases">
        <authorList>
            <person name="Mural R.J."/>
            <person name="Li P.W."/>
            <person name="Adams M.D."/>
            <person name="Amanatides P.G."/>
            <person name="Baden-Tillson H."/>
            <person name="Barnstead M."/>
            <person name="Chin S.H."/>
            <person name="Dew I."/>
            <person name="Evans C.A."/>
            <person name="Ferriera S."/>
            <person name="Flanigan M."/>
            <person name="Fosler C."/>
            <person name="Glodek A."/>
            <person name="Gu Z."/>
            <person name="Holt R.A."/>
            <person name="Jennings D."/>
            <person name="Kraft C.L."/>
            <person name="Lu F."/>
            <person name="Nguyen T."/>
            <person name="Nusskern D.R."/>
            <person name="Pfannkoch C.M."/>
            <person name="Sitter C."/>
            <person name="Sutton G.G."/>
            <person name="Venter J.C."/>
            <person name="Wang Z."/>
            <person name="Woodage T."/>
            <person name="Zheng X.H."/>
            <person name="Zhong F."/>
        </authorList>
    </citation>
    <scope>NUCLEOTIDE SEQUENCE</scope>
    <source>
        <strain evidence="1">BN</strain>
    </source>
</reference>
<proteinExistence type="predicted"/>
<protein>
    <submittedName>
        <fullName evidence="1">Processing of 5, ribonuclease P/MRP family (S. cerevisiae) (Predicted), isoform CRA_b</fullName>
    </submittedName>
</protein>
<dbReference type="Proteomes" id="UP000234681">
    <property type="component" value="Chromosome 12"/>
</dbReference>
<gene>
    <name evidence="1" type="primary">Pop5_predicted</name>
    <name evidence="1" type="ORF">rCG_21608</name>
</gene>
<evidence type="ECO:0000313" key="1">
    <source>
        <dbReference type="EMBL" id="EDM13899.1"/>
    </source>
</evidence>